<dbReference type="OrthoDB" id="6475849at2759"/>
<dbReference type="PROSITE" id="PS51885">
    <property type="entry name" value="NEPRILYSIN"/>
    <property type="match status" value="1"/>
</dbReference>
<name>A0A448XL68_9PLAT</name>
<evidence type="ECO:0000259" key="1">
    <source>
        <dbReference type="Pfam" id="PF01431"/>
    </source>
</evidence>
<evidence type="ECO:0000313" key="3">
    <source>
        <dbReference type="Proteomes" id="UP000784294"/>
    </source>
</evidence>
<dbReference type="InterPro" id="IPR024079">
    <property type="entry name" value="MetalloPept_cat_dom_sf"/>
</dbReference>
<protein>
    <recommendedName>
        <fullName evidence="1">Peptidase M13 C-terminal domain-containing protein</fullName>
    </recommendedName>
</protein>
<dbReference type="InterPro" id="IPR018497">
    <property type="entry name" value="Peptidase_M13_C"/>
</dbReference>
<dbReference type="Proteomes" id="UP000784294">
    <property type="component" value="Unassembled WGS sequence"/>
</dbReference>
<proteinExistence type="predicted"/>
<dbReference type="AlphaFoldDB" id="A0A448XL68"/>
<dbReference type="GO" id="GO:0006508">
    <property type="term" value="P:proteolysis"/>
    <property type="evidence" value="ECO:0007669"/>
    <property type="project" value="InterPro"/>
</dbReference>
<dbReference type="Pfam" id="PF01431">
    <property type="entry name" value="Peptidase_M13"/>
    <property type="match status" value="1"/>
</dbReference>
<feature type="domain" description="Peptidase M13 C-terminal" evidence="1">
    <location>
        <begin position="4"/>
        <end position="48"/>
    </location>
</feature>
<sequence>MSENANAVFLLAGIAAEFETASQPMALHYGFMGFILGHEVFHAFDYGGR</sequence>
<keyword evidence="3" id="KW-1185">Reference proteome</keyword>
<accession>A0A448XL68</accession>
<reference evidence="2" key="1">
    <citation type="submission" date="2018-11" db="EMBL/GenBank/DDBJ databases">
        <authorList>
            <consortium name="Pathogen Informatics"/>
        </authorList>
    </citation>
    <scope>NUCLEOTIDE SEQUENCE</scope>
</reference>
<comment type="caution">
    <text evidence="2">The sequence shown here is derived from an EMBL/GenBank/DDBJ whole genome shotgun (WGS) entry which is preliminary data.</text>
</comment>
<dbReference type="InterPro" id="IPR000718">
    <property type="entry name" value="Peptidase_M13"/>
</dbReference>
<organism evidence="2 3">
    <name type="scientific">Protopolystoma xenopodis</name>
    <dbReference type="NCBI Taxonomy" id="117903"/>
    <lineage>
        <taxon>Eukaryota</taxon>
        <taxon>Metazoa</taxon>
        <taxon>Spiralia</taxon>
        <taxon>Lophotrochozoa</taxon>
        <taxon>Platyhelminthes</taxon>
        <taxon>Monogenea</taxon>
        <taxon>Polyopisthocotylea</taxon>
        <taxon>Polystomatidea</taxon>
        <taxon>Polystomatidae</taxon>
        <taxon>Protopolystoma</taxon>
    </lineage>
</organism>
<dbReference type="Gene3D" id="3.40.390.10">
    <property type="entry name" value="Collagenase (Catalytic Domain)"/>
    <property type="match status" value="1"/>
</dbReference>
<dbReference type="GO" id="GO:0004222">
    <property type="term" value="F:metalloendopeptidase activity"/>
    <property type="evidence" value="ECO:0007669"/>
    <property type="project" value="InterPro"/>
</dbReference>
<dbReference type="EMBL" id="CAAALY010260725">
    <property type="protein sequence ID" value="VEL39285.1"/>
    <property type="molecule type" value="Genomic_DNA"/>
</dbReference>
<evidence type="ECO:0000313" key="2">
    <source>
        <dbReference type="EMBL" id="VEL39285.1"/>
    </source>
</evidence>
<dbReference type="SUPFAM" id="SSF55486">
    <property type="entry name" value="Metalloproteases ('zincins'), catalytic domain"/>
    <property type="match status" value="1"/>
</dbReference>
<gene>
    <name evidence="2" type="ORF">PXEA_LOCUS32725</name>
</gene>